<keyword evidence="1" id="KW-0812">Transmembrane</keyword>
<evidence type="ECO:0008006" key="4">
    <source>
        <dbReference type="Google" id="ProtNLM"/>
    </source>
</evidence>
<feature type="transmembrane region" description="Helical" evidence="1">
    <location>
        <begin position="24"/>
        <end position="44"/>
    </location>
</feature>
<keyword evidence="3" id="KW-1185">Reference proteome</keyword>
<keyword evidence="1" id="KW-1133">Transmembrane helix</keyword>
<protein>
    <recommendedName>
        <fullName evidence="4">Transmembrane protein</fullName>
    </recommendedName>
</protein>
<organism evidence="2 3">
    <name type="scientific">Hyunsoonleella aestuarii</name>
    <dbReference type="NCBI Taxonomy" id="912802"/>
    <lineage>
        <taxon>Bacteria</taxon>
        <taxon>Pseudomonadati</taxon>
        <taxon>Bacteroidota</taxon>
        <taxon>Flavobacteriia</taxon>
        <taxon>Flavobacteriales</taxon>
        <taxon>Flavobacteriaceae</taxon>
    </lineage>
</organism>
<dbReference type="Proteomes" id="UP001500027">
    <property type="component" value="Unassembled WGS sequence"/>
</dbReference>
<evidence type="ECO:0000313" key="2">
    <source>
        <dbReference type="EMBL" id="GAA4270181.1"/>
    </source>
</evidence>
<reference evidence="3" key="1">
    <citation type="journal article" date="2019" name="Int. J. Syst. Evol. Microbiol.">
        <title>The Global Catalogue of Microorganisms (GCM) 10K type strain sequencing project: providing services to taxonomists for standard genome sequencing and annotation.</title>
        <authorList>
            <consortium name="The Broad Institute Genomics Platform"/>
            <consortium name="The Broad Institute Genome Sequencing Center for Infectious Disease"/>
            <person name="Wu L."/>
            <person name="Ma J."/>
        </authorList>
    </citation>
    <scope>NUCLEOTIDE SEQUENCE [LARGE SCALE GENOMIC DNA]</scope>
    <source>
        <strain evidence="3">JCM 17452</strain>
    </source>
</reference>
<gene>
    <name evidence="2" type="ORF">GCM10022257_22820</name>
</gene>
<accession>A0ABP8ED69</accession>
<keyword evidence="1" id="KW-0472">Membrane</keyword>
<dbReference type="EMBL" id="BAABAV010000002">
    <property type="protein sequence ID" value="GAA4270181.1"/>
    <property type="molecule type" value="Genomic_DNA"/>
</dbReference>
<proteinExistence type="predicted"/>
<evidence type="ECO:0000313" key="3">
    <source>
        <dbReference type="Proteomes" id="UP001500027"/>
    </source>
</evidence>
<evidence type="ECO:0000256" key="1">
    <source>
        <dbReference type="SAM" id="Phobius"/>
    </source>
</evidence>
<comment type="caution">
    <text evidence="2">The sequence shown here is derived from an EMBL/GenBank/DDBJ whole genome shotgun (WGS) entry which is preliminary data.</text>
</comment>
<sequence length="65" mass="7680">MLFILKVEQLYGQAISLKNLKLEILGAQIISIINYIIVTLVKIFGQNERMYYICYHQFKKVTQIE</sequence>
<name>A0ABP8ED69_9FLAO</name>